<feature type="chain" id="PRO_5034447146" description="Peptidase metallopeptidase domain-containing protein" evidence="9">
    <location>
        <begin position="19"/>
        <end position="557"/>
    </location>
</feature>
<keyword evidence="9" id="KW-0732">Signal</keyword>
<keyword evidence="2 7" id="KW-0479">Metal-binding</keyword>
<dbReference type="GO" id="GO:0006508">
    <property type="term" value="P:proteolysis"/>
    <property type="evidence" value="ECO:0007669"/>
    <property type="project" value="UniProtKB-KW"/>
</dbReference>
<evidence type="ECO:0000256" key="8">
    <source>
        <dbReference type="PIRSR" id="PIRSR621190-5"/>
    </source>
</evidence>
<comment type="cofactor">
    <cofactor evidence="7">
        <name>Ca(2+)</name>
        <dbReference type="ChEBI" id="CHEBI:29108"/>
    </cofactor>
    <text evidence="7">Can bind about 5 Ca(2+) ions per subunit.</text>
</comment>
<dbReference type="SUPFAM" id="SSF55486">
    <property type="entry name" value="Metalloproteases ('zincins'), catalytic domain"/>
    <property type="match status" value="1"/>
</dbReference>
<keyword evidence="3" id="KW-0378">Hydrolase</keyword>
<dbReference type="Gene3D" id="3.40.390.10">
    <property type="entry name" value="Collagenase (Catalytic Domain)"/>
    <property type="match status" value="1"/>
</dbReference>
<sequence length="557" mass="61467">MVFLNGALLLGLISHCLAAPHRNVGRATTSLIPTSSLSAPTGTPTNAPNADQKRYAKHVNEFYRLYGWLKPGTSVPDSDLPEAIRKIQAKLKEPVTGEFSDKMMAMMNGPRCGTEQQYVGTKAGEGQERYVLWGPKWAKTTLTWRIDRYTNDLSQERQLSTISTAFAQWMNSAPLNIVQAASNVKADINIRFLPINSNRTVAITTIDSDGVYFTPGKINITFNDNEQWTDDILFSTTAVHEIGHALGLSHSTIPSAIMFAYYDGLMHPIHPDDKMGIHSIYGWKTPKWKLIDSGSKVSSMIQVTSSFNTPAPNDGLYQMRPTGQILRYINNAWTTVDNYKETAQITGANGILYQRHYDGGTFRWTGTDSNWQSISPTDTSILDIHAASDQLYARRKDGSVVRLSGSTWLTIDQTAPGSRQIAVSYDKTLWNMLANGDLVRSRWPYTSAAILDRNAANIGIAVGGNEFFKVQSDGAVVWLDNKGPYWSVIEQKGSVGIYAVGELLYSRHADGTVWRWTGTPGIWEEIDERGGIGSVTGDRVGGAWGVLGGSEVWMHVS</sequence>
<evidence type="ECO:0000256" key="6">
    <source>
        <dbReference type="PIRSR" id="PIRSR621190-1"/>
    </source>
</evidence>
<feature type="binding site" evidence="7">
    <location>
        <position position="226"/>
    </location>
    <ligand>
        <name>Ca(2+)</name>
        <dbReference type="ChEBI" id="CHEBI:29108"/>
        <label>3</label>
    </ligand>
</feature>
<dbReference type="SUPFAM" id="SSF47090">
    <property type="entry name" value="PGBD-like"/>
    <property type="match status" value="1"/>
</dbReference>
<evidence type="ECO:0000256" key="5">
    <source>
        <dbReference type="ARBA" id="ARBA00023049"/>
    </source>
</evidence>
<feature type="binding site" evidence="7">
    <location>
        <position position="226"/>
    </location>
    <ligand>
        <name>Ca(2+)</name>
        <dbReference type="ChEBI" id="CHEBI:29108"/>
        <label>1</label>
    </ligand>
</feature>
<evidence type="ECO:0000259" key="10">
    <source>
        <dbReference type="SMART" id="SM00235"/>
    </source>
</evidence>
<gene>
    <name evidence="11" type="ORF">GGP41_005411</name>
</gene>
<evidence type="ECO:0000256" key="4">
    <source>
        <dbReference type="ARBA" id="ARBA00022833"/>
    </source>
</evidence>
<evidence type="ECO:0000256" key="7">
    <source>
        <dbReference type="PIRSR" id="PIRSR621190-2"/>
    </source>
</evidence>
<dbReference type="InterPro" id="IPR006026">
    <property type="entry name" value="Peptidase_Metallo"/>
</dbReference>
<feature type="short sequence motif" description="Cysteine switch" evidence="8">
    <location>
        <begin position="110"/>
        <end position="119"/>
    </location>
</feature>
<dbReference type="InterPro" id="IPR001818">
    <property type="entry name" value="Pept_M10_metallopeptidase"/>
</dbReference>
<feature type="binding site" evidence="7">
    <location>
        <position position="250"/>
    </location>
    <ligand>
        <name>Zn(2+)</name>
        <dbReference type="ChEBI" id="CHEBI:29105"/>
        <label>2</label>
        <note>catalytic</note>
    </ligand>
</feature>
<dbReference type="EMBL" id="WNKQ01000008">
    <property type="protein sequence ID" value="KAF5849972.1"/>
    <property type="molecule type" value="Genomic_DNA"/>
</dbReference>
<keyword evidence="7" id="KW-0106">Calcium</keyword>
<evidence type="ECO:0000256" key="3">
    <source>
        <dbReference type="ARBA" id="ARBA00022801"/>
    </source>
</evidence>
<feature type="binding site" evidence="7">
    <location>
        <position position="152"/>
    </location>
    <ligand>
        <name>Ca(2+)</name>
        <dbReference type="ChEBI" id="CHEBI:29108"/>
        <label>1</label>
    </ligand>
</feature>
<evidence type="ECO:0000256" key="1">
    <source>
        <dbReference type="ARBA" id="ARBA00022670"/>
    </source>
</evidence>
<feature type="binding site" description="in inhibited form" evidence="7">
    <location>
        <position position="112"/>
    </location>
    <ligand>
        <name>Zn(2+)</name>
        <dbReference type="ChEBI" id="CHEBI:29105"/>
        <label>2</label>
        <note>catalytic</note>
    </ligand>
</feature>
<keyword evidence="5" id="KW-0482">Metalloprotease</keyword>
<evidence type="ECO:0000256" key="2">
    <source>
        <dbReference type="ARBA" id="ARBA00022723"/>
    </source>
</evidence>
<protein>
    <recommendedName>
        <fullName evidence="10">Peptidase metallopeptidase domain-containing protein</fullName>
    </recommendedName>
</protein>
<dbReference type="GO" id="GO:0008270">
    <property type="term" value="F:zinc ion binding"/>
    <property type="evidence" value="ECO:0007669"/>
    <property type="project" value="InterPro"/>
</dbReference>
<feature type="signal peptide" evidence="9">
    <location>
        <begin position="1"/>
        <end position="18"/>
    </location>
</feature>
<comment type="cofactor">
    <cofactor evidence="7">
        <name>Zn(2+)</name>
        <dbReference type="ChEBI" id="CHEBI:29105"/>
    </cofactor>
    <text evidence="7">Binds 2 Zn(2+) ions per subunit.</text>
</comment>
<accession>A0A8H5ZIM2</accession>
<name>A0A8H5ZIM2_COCSA</name>
<proteinExistence type="predicted"/>
<organism evidence="11 12">
    <name type="scientific">Cochliobolus sativus</name>
    <name type="common">Common root rot and spot blotch fungus</name>
    <name type="synonym">Bipolaris sorokiniana</name>
    <dbReference type="NCBI Taxonomy" id="45130"/>
    <lineage>
        <taxon>Eukaryota</taxon>
        <taxon>Fungi</taxon>
        <taxon>Dikarya</taxon>
        <taxon>Ascomycota</taxon>
        <taxon>Pezizomycotina</taxon>
        <taxon>Dothideomycetes</taxon>
        <taxon>Pleosporomycetidae</taxon>
        <taxon>Pleosporales</taxon>
        <taxon>Pleosporineae</taxon>
        <taxon>Pleosporaceae</taxon>
        <taxon>Bipolaris</taxon>
    </lineage>
</organism>
<dbReference type="PANTHER" id="PTHR10201">
    <property type="entry name" value="MATRIX METALLOPROTEINASE"/>
    <property type="match status" value="1"/>
</dbReference>
<keyword evidence="1" id="KW-0645">Protease</keyword>
<dbReference type="PANTHER" id="PTHR10201:SF323">
    <property type="entry name" value="MATRIX METALLOPROTEINASE-21"/>
    <property type="match status" value="1"/>
</dbReference>
<dbReference type="GO" id="GO:0031012">
    <property type="term" value="C:extracellular matrix"/>
    <property type="evidence" value="ECO:0007669"/>
    <property type="project" value="InterPro"/>
</dbReference>
<dbReference type="InterPro" id="IPR024079">
    <property type="entry name" value="MetalloPept_cat_dom_sf"/>
</dbReference>
<feature type="binding site" evidence="7">
    <location>
        <position position="258"/>
    </location>
    <ligand>
        <name>Zn(2+)</name>
        <dbReference type="ChEBI" id="CHEBI:29105"/>
        <label>2</label>
        <note>catalytic</note>
    </ligand>
</feature>
<dbReference type="InterPro" id="IPR036365">
    <property type="entry name" value="PGBD-like_sf"/>
</dbReference>
<evidence type="ECO:0000313" key="12">
    <source>
        <dbReference type="Proteomes" id="UP000624244"/>
    </source>
</evidence>
<keyword evidence="4 7" id="KW-0862">Zinc</keyword>
<feature type="binding site" evidence="7">
    <location>
        <position position="224"/>
    </location>
    <ligand>
        <name>Ca(2+)</name>
        <dbReference type="ChEBI" id="CHEBI:29108"/>
        <label>1</label>
    </ligand>
</feature>
<feature type="binding site" evidence="7">
    <location>
        <position position="187"/>
    </location>
    <ligand>
        <name>Ca(2+)</name>
        <dbReference type="ChEBI" id="CHEBI:29108"/>
        <label>2</label>
    </ligand>
</feature>
<feature type="domain" description="Peptidase metallopeptidase" evidence="10">
    <location>
        <begin position="133"/>
        <end position="283"/>
    </location>
</feature>
<dbReference type="PRINTS" id="PR00138">
    <property type="entry name" value="MATRIXIN"/>
</dbReference>
<dbReference type="InterPro" id="IPR021190">
    <property type="entry name" value="Pept_M10A"/>
</dbReference>
<evidence type="ECO:0000256" key="9">
    <source>
        <dbReference type="SAM" id="SignalP"/>
    </source>
</evidence>
<dbReference type="AlphaFoldDB" id="A0A8H5ZIM2"/>
<dbReference type="GO" id="GO:0004222">
    <property type="term" value="F:metalloendopeptidase activity"/>
    <property type="evidence" value="ECO:0007669"/>
    <property type="project" value="InterPro"/>
</dbReference>
<feature type="binding site" evidence="7">
    <location>
        <position position="240"/>
    </location>
    <ligand>
        <name>Zn(2+)</name>
        <dbReference type="ChEBI" id="CHEBI:29105"/>
        <label>2</label>
        <note>catalytic</note>
    </ligand>
</feature>
<dbReference type="Pfam" id="PF00413">
    <property type="entry name" value="Peptidase_M10"/>
    <property type="match status" value="1"/>
</dbReference>
<dbReference type="GO" id="GO:0030574">
    <property type="term" value="P:collagen catabolic process"/>
    <property type="evidence" value="ECO:0007669"/>
    <property type="project" value="TreeGrafter"/>
</dbReference>
<feature type="active site" evidence="6">
    <location>
        <position position="241"/>
    </location>
</feature>
<evidence type="ECO:0000313" key="11">
    <source>
        <dbReference type="EMBL" id="KAF5849972.1"/>
    </source>
</evidence>
<dbReference type="GO" id="GO:0030198">
    <property type="term" value="P:extracellular matrix organization"/>
    <property type="evidence" value="ECO:0007669"/>
    <property type="project" value="TreeGrafter"/>
</dbReference>
<feature type="binding site" evidence="7">
    <location>
        <position position="244"/>
    </location>
    <ligand>
        <name>Zn(2+)</name>
        <dbReference type="ChEBI" id="CHEBI:29105"/>
        <label>2</label>
        <note>catalytic</note>
    </ligand>
</feature>
<dbReference type="SMART" id="SM00235">
    <property type="entry name" value="ZnMc"/>
    <property type="match status" value="1"/>
</dbReference>
<comment type="caution">
    <text evidence="11">The sequence shown here is derived from an EMBL/GenBank/DDBJ whole genome shotgun (WGS) entry which is preliminary data.</text>
</comment>
<dbReference type="Proteomes" id="UP000624244">
    <property type="component" value="Unassembled WGS sequence"/>
</dbReference>
<reference evidence="11" key="1">
    <citation type="submission" date="2019-11" db="EMBL/GenBank/DDBJ databases">
        <title>Bipolaris sorokiniana Genome sequencing.</title>
        <authorList>
            <person name="Wang H."/>
        </authorList>
    </citation>
    <scope>NUCLEOTIDE SEQUENCE</scope>
</reference>